<accession>A0A5J4X955</accession>
<dbReference type="Proteomes" id="UP000324800">
    <property type="component" value="Unassembled WGS sequence"/>
</dbReference>
<name>A0A5J4X955_9EUKA</name>
<sequence>MPRYLKRNWLRHVRPQLRAGFDVIVFLFRMQAEYDGLGGTKPRRMVGIKKPDDRCGVWRTLLTGGLFTSGSTIYPSKTCEKDKFCIIDLVHQTKVDCPCLMKGDLRAGDIRPSYCKSKTELTINCICELQSSYPQSSCDRDKLCIVDLIHQSISNCLCLQFNDQKSESVCKQTVNEPTYPNPTDLIILDPTEKEPKTEQEQEQGSGSKQDEEDESKKKESSSSNMIWIIFLVIGILAVAAVILILFLVFRLRNKKKSNPKETKKQIIRYKRQIKLFRKKSIRY</sequence>
<keyword evidence="2" id="KW-1133">Transmembrane helix</keyword>
<feature type="transmembrane region" description="Helical" evidence="2">
    <location>
        <begin position="225"/>
        <end position="249"/>
    </location>
</feature>
<evidence type="ECO:0000256" key="1">
    <source>
        <dbReference type="SAM" id="MobiDB-lite"/>
    </source>
</evidence>
<gene>
    <name evidence="3" type="ORF">EZS28_000854</name>
</gene>
<evidence type="ECO:0000256" key="2">
    <source>
        <dbReference type="SAM" id="Phobius"/>
    </source>
</evidence>
<organism evidence="3 4">
    <name type="scientific">Streblomastix strix</name>
    <dbReference type="NCBI Taxonomy" id="222440"/>
    <lineage>
        <taxon>Eukaryota</taxon>
        <taxon>Metamonada</taxon>
        <taxon>Preaxostyla</taxon>
        <taxon>Oxymonadida</taxon>
        <taxon>Streblomastigidae</taxon>
        <taxon>Streblomastix</taxon>
    </lineage>
</organism>
<evidence type="ECO:0000313" key="3">
    <source>
        <dbReference type="EMBL" id="KAA6403613.1"/>
    </source>
</evidence>
<feature type="region of interest" description="Disordered" evidence="1">
    <location>
        <begin position="193"/>
        <end position="217"/>
    </location>
</feature>
<evidence type="ECO:0000313" key="4">
    <source>
        <dbReference type="Proteomes" id="UP000324800"/>
    </source>
</evidence>
<proteinExistence type="predicted"/>
<reference evidence="3 4" key="1">
    <citation type="submission" date="2019-03" db="EMBL/GenBank/DDBJ databases">
        <title>Single cell metagenomics reveals metabolic interactions within the superorganism composed of flagellate Streblomastix strix and complex community of Bacteroidetes bacteria on its surface.</title>
        <authorList>
            <person name="Treitli S.C."/>
            <person name="Kolisko M."/>
            <person name="Husnik F."/>
            <person name="Keeling P."/>
            <person name="Hampl V."/>
        </authorList>
    </citation>
    <scope>NUCLEOTIDE SEQUENCE [LARGE SCALE GENOMIC DNA]</scope>
    <source>
        <strain evidence="3">ST1C</strain>
    </source>
</reference>
<comment type="caution">
    <text evidence="3">The sequence shown here is derived from an EMBL/GenBank/DDBJ whole genome shotgun (WGS) entry which is preliminary data.</text>
</comment>
<keyword evidence="2" id="KW-0812">Transmembrane</keyword>
<protein>
    <submittedName>
        <fullName evidence="3">Uncharacterized protein</fullName>
    </submittedName>
</protein>
<keyword evidence="2" id="KW-0472">Membrane</keyword>
<dbReference type="AlphaFoldDB" id="A0A5J4X955"/>
<dbReference type="EMBL" id="SNRW01000080">
    <property type="protein sequence ID" value="KAA6403613.1"/>
    <property type="molecule type" value="Genomic_DNA"/>
</dbReference>